<comment type="caution">
    <text evidence="2">The sequence shown here is derived from an EMBL/GenBank/DDBJ whole genome shotgun (WGS) entry which is preliminary data.</text>
</comment>
<keyword evidence="3" id="KW-1185">Reference proteome</keyword>
<accession>A0A3S5FDK8</accession>
<reference evidence="2" key="1">
    <citation type="submission" date="2018-11" db="EMBL/GenBank/DDBJ databases">
        <authorList>
            <consortium name="Pathogen Informatics"/>
        </authorList>
    </citation>
    <scope>NUCLEOTIDE SEQUENCE</scope>
</reference>
<name>A0A3S5FDK8_9PLAT</name>
<evidence type="ECO:0000313" key="3">
    <source>
        <dbReference type="Proteomes" id="UP000784294"/>
    </source>
</evidence>
<protein>
    <submittedName>
        <fullName evidence="2">Uncharacterized protein</fullName>
    </submittedName>
</protein>
<dbReference type="EMBL" id="CAAALY010041724">
    <property type="protein sequence ID" value="VEL19472.1"/>
    <property type="molecule type" value="Genomic_DNA"/>
</dbReference>
<evidence type="ECO:0000313" key="2">
    <source>
        <dbReference type="EMBL" id="VEL19472.1"/>
    </source>
</evidence>
<sequence length="77" mass="8711">MFLVNYRKPMMSCPDDVRPVTEESSARIHLGRRAARRGPIRVNLQLQLQGNPPKPPVEPTYEYLPLASPNEMKGTPP</sequence>
<feature type="region of interest" description="Disordered" evidence="1">
    <location>
        <begin position="47"/>
        <end position="77"/>
    </location>
</feature>
<organism evidence="2 3">
    <name type="scientific">Protopolystoma xenopodis</name>
    <dbReference type="NCBI Taxonomy" id="117903"/>
    <lineage>
        <taxon>Eukaryota</taxon>
        <taxon>Metazoa</taxon>
        <taxon>Spiralia</taxon>
        <taxon>Lophotrochozoa</taxon>
        <taxon>Platyhelminthes</taxon>
        <taxon>Monogenea</taxon>
        <taxon>Polyopisthocotylea</taxon>
        <taxon>Polystomatidea</taxon>
        <taxon>Polystomatidae</taxon>
        <taxon>Protopolystoma</taxon>
    </lineage>
</organism>
<dbReference type="Proteomes" id="UP000784294">
    <property type="component" value="Unassembled WGS sequence"/>
</dbReference>
<evidence type="ECO:0000256" key="1">
    <source>
        <dbReference type="SAM" id="MobiDB-lite"/>
    </source>
</evidence>
<gene>
    <name evidence="2" type="ORF">PXEA_LOCUS12912</name>
</gene>
<dbReference type="AlphaFoldDB" id="A0A3S5FDK8"/>
<proteinExistence type="predicted"/>